<comment type="caution">
    <text evidence="2">The sequence shown here is derived from an EMBL/GenBank/DDBJ whole genome shotgun (WGS) entry which is preliminary data.</text>
</comment>
<evidence type="ECO:0000313" key="2">
    <source>
        <dbReference type="EMBL" id="CAH3144849.1"/>
    </source>
</evidence>
<evidence type="ECO:0000313" key="3">
    <source>
        <dbReference type="Proteomes" id="UP001159405"/>
    </source>
</evidence>
<keyword evidence="3" id="KW-1185">Reference proteome</keyword>
<reference evidence="2 3" key="1">
    <citation type="submission" date="2022-05" db="EMBL/GenBank/DDBJ databases">
        <authorList>
            <consortium name="Genoscope - CEA"/>
            <person name="William W."/>
        </authorList>
    </citation>
    <scope>NUCLEOTIDE SEQUENCE [LARGE SCALE GENOMIC DNA]</scope>
</reference>
<gene>
    <name evidence="2" type="ORF">PLOB_00044161</name>
</gene>
<feature type="signal peptide" evidence="1">
    <location>
        <begin position="1"/>
        <end position="22"/>
    </location>
</feature>
<dbReference type="Proteomes" id="UP001159405">
    <property type="component" value="Unassembled WGS sequence"/>
</dbReference>
<proteinExistence type="predicted"/>
<sequence>MACGKILVTFLALFSTFNIADATSEEKLILKVYNPDFHTSDEEMMARLKEANLESHGYKKEQTTKLVSEPGSAQPVYEKKFFFYKIVDCSRLREIVRELETLMPETYTVEMDEKINSDINLRGVVNMKSCKVGLEVHFKEGRSCTEATNAPGRKRRRAMACWWCVYCYSIEARS</sequence>
<dbReference type="EMBL" id="CALNXK010000074">
    <property type="protein sequence ID" value="CAH3144849.1"/>
    <property type="molecule type" value="Genomic_DNA"/>
</dbReference>
<protein>
    <submittedName>
        <fullName evidence="2">Uncharacterized protein</fullName>
    </submittedName>
</protein>
<name>A0ABN8PND9_9CNID</name>
<organism evidence="2 3">
    <name type="scientific">Porites lobata</name>
    <dbReference type="NCBI Taxonomy" id="104759"/>
    <lineage>
        <taxon>Eukaryota</taxon>
        <taxon>Metazoa</taxon>
        <taxon>Cnidaria</taxon>
        <taxon>Anthozoa</taxon>
        <taxon>Hexacorallia</taxon>
        <taxon>Scleractinia</taxon>
        <taxon>Fungiina</taxon>
        <taxon>Poritidae</taxon>
        <taxon>Porites</taxon>
    </lineage>
</organism>
<evidence type="ECO:0000256" key="1">
    <source>
        <dbReference type="SAM" id="SignalP"/>
    </source>
</evidence>
<feature type="chain" id="PRO_5047277943" evidence="1">
    <location>
        <begin position="23"/>
        <end position="174"/>
    </location>
</feature>
<keyword evidence="1" id="KW-0732">Signal</keyword>
<accession>A0ABN8PND9</accession>